<dbReference type="CDD" id="cd01949">
    <property type="entry name" value="GGDEF"/>
    <property type="match status" value="1"/>
</dbReference>
<reference evidence="4 5" key="1">
    <citation type="submission" date="2018-05" db="EMBL/GenBank/DDBJ databases">
        <title>Genomic Encyclopedia of Archaeal and Bacterial Type Strains, Phase II (KMG-II): from individual species to whole genera.</title>
        <authorList>
            <person name="Goeker M."/>
        </authorList>
    </citation>
    <scope>NUCLEOTIDE SEQUENCE [LARGE SCALE GENOMIC DNA]</scope>
    <source>
        <strain evidence="4 5">DSM 45184</strain>
    </source>
</reference>
<sequence>MTRRMLTSYLALAGLAAVAAGVTSGRPYGDLLYFGAYLSIVVAVCWSAVSRRRSGDRMPWLYVAVGQVAWLAGDAVYPISTLLQRAEDGSASAVLWTIGYLAYGAALVAMARRRAGRWLRPAVLDMLTLTVASSIVIWVVFVSPYLAELAADPLGAYLYVMAPLGDIGIVAGVLLLVLSPGRRTGATRLLLLSAVLRIVADLGGSFIPSIELAIAVSTGVILLSNSLLVAAALHVNSNELTVAARQAPTLHPARVWFLGVGLLTAPAVLFARHEYVEAERVLLFAATLATAAFILARFATALRSLEQAERTLSYRSRHDALTGLLNRTALGDELDACPPGSTVLYLDLDGFKTVNDTAGHAAGDTILQTVSQRLKAAVRECDLVARLGGDEFVVVLTGLDSADGIRVADRILHDVAMPVEHDGAWYTVGASIGIASPATTDTPWRPTALLRAADTAMYQAKRLGRGQWILADTPA</sequence>
<evidence type="ECO:0000313" key="5">
    <source>
        <dbReference type="Proteomes" id="UP000245697"/>
    </source>
</evidence>
<name>A0A316F5V3_9ACTN</name>
<keyword evidence="1" id="KW-1133">Transmembrane helix</keyword>
<organism evidence="4 5">
    <name type="scientific">Actinoplanes xinjiangensis</name>
    <dbReference type="NCBI Taxonomy" id="512350"/>
    <lineage>
        <taxon>Bacteria</taxon>
        <taxon>Bacillati</taxon>
        <taxon>Actinomycetota</taxon>
        <taxon>Actinomycetes</taxon>
        <taxon>Micromonosporales</taxon>
        <taxon>Micromonosporaceae</taxon>
        <taxon>Actinoplanes</taxon>
    </lineage>
</organism>
<keyword evidence="5" id="KW-1185">Reference proteome</keyword>
<dbReference type="EMBL" id="QGGR01000020">
    <property type="protein sequence ID" value="PWK40214.1"/>
    <property type="molecule type" value="Genomic_DNA"/>
</dbReference>
<dbReference type="PANTHER" id="PTHR46663:SF2">
    <property type="entry name" value="GGDEF DOMAIN-CONTAINING PROTEIN"/>
    <property type="match status" value="1"/>
</dbReference>
<dbReference type="SUPFAM" id="SSF55073">
    <property type="entry name" value="Nucleotide cyclase"/>
    <property type="match status" value="1"/>
</dbReference>
<dbReference type="InterPro" id="IPR052163">
    <property type="entry name" value="DGC-Regulatory_Protein"/>
</dbReference>
<dbReference type="PANTHER" id="PTHR46663">
    <property type="entry name" value="DIGUANYLATE CYCLASE DGCT-RELATED"/>
    <property type="match status" value="1"/>
</dbReference>
<feature type="transmembrane region" description="Helical" evidence="1">
    <location>
        <begin position="123"/>
        <end position="144"/>
    </location>
</feature>
<feature type="transmembrane region" description="Helical" evidence="1">
    <location>
        <begin position="31"/>
        <end position="49"/>
    </location>
</feature>
<feature type="domain" description="GGDEF" evidence="3">
    <location>
        <begin position="339"/>
        <end position="473"/>
    </location>
</feature>
<evidence type="ECO:0000256" key="2">
    <source>
        <dbReference type="SAM" id="SignalP"/>
    </source>
</evidence>
<evidence type="ECO:0000313" key="4">
    <source>
        <dbReference type="EMBL" id="PWK40214.1"/>
    </source>
</evidence>
<keyword evidence="1" id="KW-0812">Transmembrane</keyword>
<dbReference type="AlphaFoldDB" id="A0A316F5V3"/>
<dbReference type="Pfam" id="PF00990">
    <property type="entry name" value="GGDEF"/>
    <property type="match status" value="1"/>
</dbReference>
<feature type="transmembrane region" description="Helical" evidence="1">
    <location>
        <begin position="156"/>
        <end position="177"/>
    </location>
</feature>
<evidence type="ECO:0000259" key="3">
    <source>
        <dbReference type="PROSITE" id="PS50887"/>
    </source>
</evidence>
<protein>
    <submittedName>
        <fullName evidence="4">Diguanylate cyclase (GGDEF)-like protein</fullName>
    </submittedName>
</protein>
<dbReference type="NCBIfam" id="TIGR00254">
    <property type="entry name" value="GGDEF"/>
    <property type="match status" value="1"/>
</dbReference>
<dbReference type="SMART" id="SM00267">
    <property type="entry name" value="GGDEF"/>
    <property type="match status" value="1"/>
</dbReference>
<feature type="transmembrane region" description="Helical" evidence="1">
    <location>
        <begin position="255"/>
        <end position="275"/>
    </location>
</feature>
<dbReference type="Proteomes" id="UP000245697">
    <property type="component" value="Unassembled WGS sequence"/>
</dbReference>
<dbReference type="InterPro" id="IPR043128">
    <property type="entry name" value="Rev_trsase/Diguanyl_cyclase"/>
</dbReference>
<dbReference type="InterPro" id="IPR029787">
    <property type="entry name" value="Nucleotide_cyclase"/>
</dbReference>
<proteinExistence type="predicted"/>
<keyword evidence="1" id="KW-0472">Membrane</keyword>
<dbReference type="Gene3D" id="3.30.70.270">
    <property type="match status" value="1"/>
</dbReference>
<comment type="caution">
    <text evidence="4">The sequence shown here is derived from an EMBL/GenBank/DDBJ whole genome shotgun (WGS) entry which is preliminary data.</text>
</comment>
<keyword evidence="2" id="KW-0732">Signal</keyword>
<feature type="transmembrane region" description="Helical" evidence="1">
    <location>
        <begin position="213"/>
        <end position="235"/>
    </location>
</feature>
<accession>A0A316F5V3</accession>
<feature type="transmembrane region" description="Helical" evidence="1">
    <location>
        <begin position="189"/>
        <end position="207"/>
    </location>
</feature>
<feature type="transmembrane region" description="Helical" evidence="1">
    <location>
        <begin position="281"/>
        <end position="300"/>
    </location>
</feature>
<feature type="transmembrane region" description="Helical" evidence="1">
    <location>
        <begin position="61"/>
        <end position="79"/>
    </location>
</feature>
<evidence type="ECO:0000256" key="1">
    <source>
        <dbReference type="SAM" id="Phobius"/>
    </source>
</evidence>
<feature type="transmembrane region" description="Helical" evidence="1">
    <location>
        <begin position="91"/>
        <end position="111"/>
    </location>
</feature>
<dbReference type="InterPro" id="IPR000160">
    <property type="entry name" value="GGDEF_dom"/>
</dbReference>
<feature type="chain" id="PRO_5039047307" evidence="2">
    <location>
        <begin position="20"/>
        <end position="475"/>
    </location>
</feature>
<gene>
    <name evidence="4" type="ORF">BC793_120153</name>
</gene>
<dbReference type="PROSITE" id="PS50887">
    <property type="entry name" value="GGDEF"/>
    <property type="match status" value="1"/>
</dbReference>
<feature type="signal peptide" evidence="2">
    <location>
        <begin position="1"/>
        <end position="19"/>
    </location>
</feature>